<dbReference type="RefSeq" id="WP_101755305.1">
    <property type="nucleotide sequence ID" value="NZ_CP136962.1"/>
</dbReference>
<name>A0A9X7F6G0_NEIPE</name>
<dbReference type="GO" id="GO:0004190">
    <property type="term" value="F:aspartic-type endopeptidase activity"/>
    <property type="evidence" value="ECO:0007669"/>
    <property type="project" value="InterPro"/>
</dbReference>
<dbReference type="EMBL" id="CP136962">
    <property type="protein sequence ID" value="WOS97236.1"/>
    <property type="molecule type" value="Genomic_DNA"/>
</dbReference>
<evidence type="ECO:0000259" key="2">
    <source>
        <dbReference type="Pfam" id="PF13505"/>
    </source>
</evidence>
<feature type="domain" description="Outer membrane protein beta-barrel" evidence="2">
    <location>
        <begin position="10"/>
        <end position="192"/>
    </location>
</feature>
<proteinExistence type="predicted"/>
<dbReference type="Proteomes" id="UP000234781">
    <property type="component" value="Chromosome"/>
</dbReference>
<evidence type="ECO:0000313" key="3">
    <source>
        <dbReference type="EMBL" id="WOS97236.1"/>
    </source>
</evidence>
<protein>
    <submittedName>
        <fullName evidence="3">Outer membrane beta-barrel protein</fullName>
    </submittedName>
</protein>
<reference evidence="4" key="1">
    <citation type="submission" date="2017-12" db="EMBL/GenBank/DDBJ databases">
        <title>Phylogenetic diversity of female urinary microbiome.</title>
        <authorList>
            <person name="Thomas-White K."/>
            <person name="Wolfe A.J."/>
        </authorList>
    </citation>
    <scope>NUCLEOTIDE SEQUENCE [LARGE SCALE GENOMIC DNA]</scope>
    <source>
        <strain evidence="4">UMB0023</strain>
    </source>
</reference>
<dbReference type="InterPro" id="IPR020080">
    <property type="entry name" value="OM_adhesin/peptidase_omptin"/>
</dbReference>
<dbReference type="SUPFAM" id="SSF69917">
    <property type="entry name" value="OMPT-like"/>
    <property type="match status" value="1"/>
</dbReference>
<keyword evidence="4" id="KW-1185">Reference proteome</keyword>
<dbReference type="InterPro" id="IPR027385">
    <property type="entry name" value="Beta-barrel_OMP"/>
</dbReference>
<sequence>MKNSAHFCFAVLALSAAVSTQAARPVEFTVGSEYYNETYREYEKDGSRLMQQKGNLWSINAGVKYRFNDRHAAKLEGRYSRGKTDYTGSVQYITEDYIDDSASYGSATLKNAPRRAYDIRALYEYTLPINDRFSITAGAGLGHRVLRDLSSRIDPNDYDRKNRTTYAQINTGVNIALPANFEISPRIAYNRAVKGRQYSYEPDQVETRMKQGGGQGIEVEVPISKKFANGSKISLTPFYRGWKVKESNLTVTEEYDSYGLGSIEPKNHTHETGVRLQYSF</sequence>
<keyword evidence="1" id="KW-0732">Signal</keyword>
<dbReference type="Gene3D" id="2.40.128.100">
    <property type="entry name" value="OPCA outer membrane adhesin/invasin"/>
    <property type="match status" value="1"/>
</dbReference>
<organism evidence="3 4">
    <name type="scientific">Neisseria perflava</name>
    <dbReference type="NCBI Taxonomy" id="33053"/>
    <lineage>
        <taxon>Bacteria</taxon>
        <taxon>Pseudomonadati</taxon>
        <taxon>Pseudomonadota</taxon>
        <taxon>Betaproteobacteria</taxon>
        <taxon>Neisseriales</taxon>
        <taxon>Neisseriaceae</taxon>
        <taxon>Neisseria</taxon>
    </lineage>
</organism>
<accession>A0A9X7F6G0</accession>
<dbReference type="AlphaFoldDB" id="A0A9X7F6G0"/>
<dbReference type="Pfam" id="PF13505">
    <property type="entry name" value="OMP_b-brl"/>
    <property type="match status" value="1"/>
</dbReference>
<evidence type="ECO:0000256" key="1">
    <source>
        <dbReference type="ARBA" id="ARBA00022729"/>
    </source>
</evidence>
<evidence type="ECO:0000313" key="4">
    <source>
        <dbReference type="Proteomes" id="UP000234781"/>
    </source>
</evidence>
<gene>
    <name evidence="3" type="ORF">CYJ98_006530</name>
</gene>